<feature type="domain" description="Transposase DDE" evidence="4">
    <location>
        <begin position="324"/>
        <end position="442"/>
    </location>
</feature>
<evidence type="ECO:0000259" key="4">
    <source>
        <dbReference type="Pfam" id="PF13751"/>
    </source>
</evidence>
<dbReference type="PANTHER" id="PTHR33408">
    <property type="entry name" value="TRANSPOSASE"/>
    <property type="match status" value="1"/>
</dbReference>
<feature type="region of interest" description="Disordered" evidence="1">
    <location>
        <begin position="183"/>
        <end position="215"/>
    </location>
</feature>
<feature type="compositionally biased region" description="Basic and acidic residues" evidence="1">
    <location>
        <begin position="196"/>
        <end position="208"/>
    </location>
</feature>
<proteinExistence type="predicted"/>
<sequence>MINERIEAKNEMEVVMLEQLVPQDHLLRKIDKYIDFLFIRDLTSDLYCHTNGRPAVDPVILFKMLFIGYLYGIRSERQLVKDIEVNLAYRWFLGYSITEKIPDASTISQNRIRRFKGTDIPQKIFDNIVIQAMDKGLVGGKILYSDSTHIKANANKRKLEKVEVQVTPKEYIEQLDIDVNLDRENHNKKPLKPRKQKEETKEIKKSTTDPDSGYMMRDNKPEGFFYLDHRTVDSKNNIIMDVHVTPGNVSDSEPILKRIDRIEEAFNIKPKYLGLDAGYSTNPIFKGITDREIIPVIAYRRSPHKKGMYTKNKYIYDYDKDIYICPNNVALIYKTTTREGYKEYRCFEEICMCCPHKDKCLGDKAKYKIIRRHVWENHKDDNKNFLRTEKGKGIYDRRKETVERSFADSKNLHGLRYSRFRGREKVSEQCLLTAAVQNMKKIATKLSSLFLYYIVNFYGIFNFKFYSQLIYRKTLCF</sequence>
<dbReference type="InterPro" id="IPR047629">
    <property type="entry name" value="IS1182_transpos"/>
</dbReference>
<evidence type="ECO:0000313" key="5">
    <source>
        <dbReference type="EMBL" id="MPM72026.1"/>
    </source>
</evidence>
<dbReference type="Pfam" id="PF13751">
    <property type="entry name" value="DDE_Tnp_1_6"/>
    <property type="match status" value="1"/>
</dbReference>
<organism evidence="5">
    <name type="scientific">bioreactor metagenome</name>
    <dbReference type="NCBI Taxonomy" id="1076179"/>
    <lineage>
        <taxon>unclassified sequences</taxon>
        <taxon>metagenomes</taxon>
        <taxon>ecological metagenomes</taxon>
    </lineage>
</organism>
<keyword evidence="2" id="KW-0472">Membrane</keyword>
<name>A0A645C2H6_9ZZZZ</name>
<dbReference type="InterPro" id="IPR025668">
    <property type="entry name" value="Tnp_DDE_dom"/>
</dbReference>
<dbReference type="EMBL" id="VSSQ01024486">
    <property type="protein sequence ID" value="MPM72026.1"/>
    <property type="molecule type" value="Genomic_DNA"/>
</dbReference>
<dbReference type="AlphaFoldDB" id="A0A645C2H6"/>
<comment type="caution">
    <text evidence="5">The sequence shown here is derived from an EMBL/GenBank/DDBJ whole genome shotgun (WGS) entry which is preliminary data.</text>
</comment>
<keyword evidence="2" id="KW-0812">Transmembrane</keyword>
<dbReference type="InterPro" id="IPR008490">
    <property type="entry name" value="Transposase_InsH_N"/>
</dbReference>
<accession>A0A645C2H6</accession>
<dbReference type="Pfam" id="PF05598">
    <property type="entry name" value="DUF772"/>
    <property type="match status" value="1"/>
</dbReference>
<evidence type="ECO:0000256" key="1">
    <source>
        <dbReference type="SAM" id="MobiDB-lite"/>
    </source>
</evidence>
<keyword evidence="2" id="KW-1133">Transmembrane helix</keyword>
<feature type="transmembrane region" description="Helical" evidence="2">
    <location>
        <begin position="446"/>
        <end position="463"/>
    </location>
</feature>
<feature type="domain" description="Transposase InsH N-terminal" evidence="3">
    <location>
        <begin position="16"/>
        <end position="112"/>
    </location>
</feature>
<gene>
    <name evidence="5" type="ORF">SDC9_118999</name>
</gene>
<reference evidence="5" key="1">
    <citation type="submission" date="2019-08" db="EMBL/GenBank/DDBJ databases">
        <authorList>
            <person name="Kucharzyk K."/>
            <person name="Murdoch R.W."/>
            <person name="Higgins S."/>
            <person name="Loffler F."/>
        </authorList>
    </citation>
    <scope>NUCLEOTIDE SEQUENCE</scope>
</reference>
<evidence type="ECO:0000259" key="3">
    <source>
        <dbReference type="Pfam" id="PF05598"/>
    </source>
</evidence>
<evidence type="ECO:0000256" key="2">
    <source>
        <dbReference type="SAM" id="Phobius"/>
    </source>
</evidence>
<dbReference type="NCBIfam" id="NF033551">
    <property type="entry name" value="transpos_IS1182"/>
    <property type="match status" value="1"/>
</dbReference>
<protein>
    <submittedName>
        <fullName evidence="5">IS1182 family transposase ISCbo5</fullName>
    </submittedName>
</protein>